<dbReference type="RefSeq" id="WP_055053647.1">
    <property type="nucleotide sequence ID" value="NZ_CYZA01000011.1"/>
</dbReference>
<evidence type="ECO:0000313" key="2">
    <source>
        <dbReference type="Proteomes" id="UP000095447"/>
    </source>
</evidence>
<accession>A0A174CT19</accession>
<organism evidence="1 2">
    <name type="scientific">Blautia obeum</name>
    <dbReference type="NCBI Taxonomy" id="40520"/>
    <lineage>
        <taxon>Bacteria</taxon>
        <taxon>Bacillati</taxon>
        <taxon>Bacillota</taxon>
        <taxon>Clostridia</taxon>
        <taxon>Lachnospirales</taxon>
        <taxon>Lachnospiraceae</taxon>
        <taxon>Blautia</taxon>
    </lineage>
</organism>
<name>A0A174CT19_9FIRM</name>
<sequence length="201" mass="24263">MDWRQDKDYLDYIDSGESAAVYIVKNIVKSLDTKNMWVDVVSINTYYKRGSGNIAFNWIVVELFPRKIKPKYDTDPDYNRYLTWLTAHEDIEKQRDSGFHGEKFLVLCDLYDKNKNKFTTHTVIAKKYWEPMEAYRPMEIKNPVDSEWEYRIRAVKKVNAKQIRYIVENEFELEEKIRKNRRPTLRILGIEDWAPRNTKRH</sequence>
<gene>
    <name evidence="1" type="ORF">ERS852395_02193</name>
</gene>
<dbReference type="AlphaFoldDB" id="A0A174CT19"/>
<proteinExistence type="predicted"/>
<reference evidence="1 2" key="1">
    <citation type="submission" date="2015-09" db="EMBL/GenBank/DDBJ databases">
        <authorList>
            <consortium name="Pathogen Informatics"/>
        </authorList>
    </citation>
    <scope>NUCLEOTIDE SEQUENCE [LARGE SCALE GENOMIC DNA]</scope>
    <source>
        <strain evidence="1 2">2789STDY5608838</strain>
    </source>
</reference>
<protein>
    <submittedName>
        <fullName evidence="1">Uncharacterized protein</fullName>
    </submittedName>
</protein>
<dbReference type="EMBL" id="CYZA01000011">
    <property type="protein sequence ID" value="CUO14958.1"/>
    <property type="molecule type" value="Genomic_DNA"/>
</dbReference>
<dbReference type="Proteomes" id="UP000095447">
    <property type="component" value="Unassembled WGS sequence"/>
</dbReference>
<evidence type="ECO:0000313" key="1">
    <source>
        <dbReference type="EMBL" id="CUO14958.1"/>
    </source>
</evidence>